<evidence type="ECO:0000256" key="3">
    <source>
        <dbReference type="ARBA" id="ARBA00022729"/>
    </source>
</evidence>
<dbReference type="SUPFAM" id="SSF53850">
    <property type="entry name" value="Periplasmic binding protein-like II"/>
    <property type="match status" value="1"/>
</dbReference>
<dbReference type="GO" id="GO:0071555">
    <property type="term" value="P:cell wall organization"/>
    <property type="evidence" value="ECO:0007669"/>
    <property type="project" value="UniProtKB-KW"/>
</dbReference>
<dbReference type="PANTHER" id="PTHR35936:SF32">
    <property type="entry name" value="MEMBRANE-BOUND LYTIC MUREIN TRANSGLYCOSYLASE F"/>
    <property type="match status" value="1"/>
</dbReference>
<evidence type="ECO:0000256" key="1">
    <source>
        <dbReference type="ARBA" id="ARBA00007734"/>
    </source>
</evidence>
<evidence type="ECO:0000256" key="7">
    <source>
        <dbReference type="ARBA" id="ARBA00023316"/>
    </source>
</evidence>
<dbReference type="OrthoDB" id="9815002at2"/>
<dbReference type="Pfam" id="PF01464">
    <property type="entry name" value="SLT"/>
    <property type="match status" value="1"/>
</dbReference>
<keyword evidence="7 8" id="KW-0961">Cell wall biogenesis/degradation</keyword>
<feature type="domain" description="Solute-binding protein family 3/N-terminal" evidence="9">
    <location>
        <begin position="31"/>
        <end position="258"/>
    </location>
</feature>
<evidence type="ECO:0000256" key="8">
    <source>
        <dbReference type="HAMAP-Rule" id="MF_02016"/>
    </source>
</evidence>
<dbReference type="InterPro" id="IPR023346">
    <property type="entry name" value="Lysozyme-like_dom_sf"/>
</dbReference>
<dbReference type="Pfam" id="PF00497">
    <property type="entry name" value="SBP_bac_3"/>
    <property type="match status" value="1"/>
</dbReference>
<dbReference type="InterPro" id="IPR023703">
    <property type="entry name" value="MltF"/>
</dbReference>
<dbReference type="GO" id="GO:0008933">
    <property type="term" value="F:peptidoglycan lytic transglycosylase activity"/>
    <property type="evidence" value="ECO:0007669"/>
    <property type="project" value="UniProtKB-UniRule"/>
</dbReference>
<comment type="similarity">
    <text evidence="8">In the N-terminal section; belongs to the bacterial solute-binding protein 3 family.</text>
</comment>
<feature type="active site" evidence="8">
    <location>
        <position position="308"/>
    </location>
</feature>
<dbReference type="KEGG" id="tig:THII_2610"/>
<comment type="similarity">
    <text evidence="2">Belongs to the bacterial solute-binding protein 3 family.</text>
</comment>
<evidence type="ECO:0000256" key="2">
    <source>
        <dbReference type="ARBA" id="ARBA00010333"/>
    </source>
</evidence>
<evidence type="ECO:0000256" key="5">
    <source>
        <dbReference type="ARBA" id="ARBA00023237"/>
    </source>
</evidence>
<comment type="similarity">
    <text evidence="1">Belongs to the transglycosylase Slt family.</text>
</comment>
<comment type="catalytic activity">
    <reaction evidence="8">
        <text>Exolytic cleavage of the (1-&gt;4)-beta-glycosidic linkage between N-acetylmuramic acid (MurNAc) and N-acetylglucosamine (GlcNAc) residues in peptidoglycan, from either the reducing or the non-reducing ends of the peptidoglycan chains, with concomitant formation of a 1,6-anhydrobond in the MurNAc residue.</text>
        <dbReference type="EC" id="4.2.2.n1"/>
    </reaction>
</comment>
<comment type="subcellular location">
    <subcellularLocation>
        <location evidence="8">Cell outer membrane</location>
        <topology evidence="8">Peripheral membrane protein</topology>
    </subcellularLocation>
    <text evidence="8">Attached to the inner leaflet of the outer membrane.</text>
</comment>
<comment type="caution">
    <text evidence="8">Lacks conserved residue(s) required for the propagation of feature annotation.</text>
</comment>
<dbReference type="HOGENOM" id="CLU_027494_0_1_6"/>
<dbReference type="SUPFAM" id="SSF53955">
    <property type="entry name" value="Lysozyme-like"/>
    <property type="match status" value="1"/>
</dbReference>
<dbReference type="Gene3D" id="1.10.530.10">
    <property type="match status" value="1"/>
</dbReference>
<evidence type="ECO:0000256" key="4">
    <source>
        <dbReference type="ARBA" id="ARBA00023136"/>
    </source>
</evidence>
<dbReference type="PANTHER" id="PTHR35936">
    <property type="entry name" value="MEMBRANE-BOUND LYTIC MUREIN TRANSGLYCOSYLASE F"/>
    <property type="match status" value="1"/>
</dbReference>
<keyword evidence="11" id="KW-1185">Reference proteome</keyword>
<dbReference type="CDD" id="cd01009">
    <property type="entry name" value="PBP2_YfhD_N"/>
    <property type="match status" value="1"/>
</dbReference>
<gene>
    <name evidence="8" type="primary">mltF</name>
    <name evidence="10" type="ORF">THII_2610</name>
</gene>
<organism evidence="10 11">
    <name type="scientific">Thioploca ingrica</name>
    <dbReference type="NCBI Taxonomy" id="40754"/>
    <lineage>
        <taxon>Bacteria</taxon>
        <taxon>Pseudomonadati</taxon>
        <taxon>Pseudomonadota</taxon>
        <taxon>Gammaproteobacteria</taxon>
        <taxon>Thiotrichales</taxon>
        <taxon>Thiotrichaceae</taxon>
        <taxon>Thioploca</taxon>
    </lineage>
</organism>
<dbReference type="InterPro" id="IPR001638">
    <property type="entry name" value="Solute-binding_3/MltF_N"/>
</dbReference>
<protein>
    <recommendedName>
        <fullName evidence="8">Membrane-bound lytic murein transglycosylase F</fullName>
        <ecNumber evidence="8">4.2.2.n1</ecNumber>
    </recommendedName>
    <alternativeName>
        <fullName evidence="8">Murein lyase F</fullName>
    </alternativeName>
</protein>
<dbReference type="STRING" id="40754.THII_2610"/>
<dbReference type="AlphaFoldDB" id="A0A090AM14"/>
<keyword evidence="3 8" id="KW-0732">Signal</keyword>
<proteinExistence type="inferred from homology"/>
<evidence type="ECO:0000259" key="9">
    <source>
        <dbReference type="SMART" id="SM00062"/>
    </source>
</evidence>
<dbReference type="EC" id="4.2.2.n1" evidence="8"/>
<evidence type="ECO:0000313" key="11">
    <source>
        <dbReference type="Proteomes" id="UP000031623"/>
    </source>
</evidence>
<dbReference type="GO" id="GO:0000270">
    <property type="term" value="P:peptidoglycan metabolic process"/>
    <property type="evidence" value="ECO:0007669"/>
    <property type="project" value="InterPro"/>
</dbReference>
<dbReference type="HAMAP" id="MF_02016">
    <property type="entry name" value="MltF"/>
    <property type="match status" value="1"/>
</dbReference>
<dbReference type="PROSITE" id="PS00922">
    <property type="entry name" value="TRANSGLYCOSYLASE"/>
    <property type="match status" value="1"/>
</dbReference>
<dbReference type="CDD" id="cd13403">
    <property type="entry name" value="MLTF-like"/>
    <property type="match status" value="1"/>
</dbReference>
<dbReference type="SMART" id="SM00062">
    <property type="entry name" value="PBPb"/>
    <property type="match status" value="1"/>
</dbReference>
<dbReference type="InterPro" id="IPR000189">
    <property type="entry name" value="Transglyc_AS"/>
</dbReference>
<dbReference type="GO" id="GO:0009279">
    <property type="term" value="C:cell outer membrane"/>
    <property type="evidence" value="ECO:0007669"/>
    <property type="project" value="UniProtKB-SubCell"/>
</dbReference>
<dbReference type="GO" id="GO:0016998">
    <property type="term" value="P:cell wall macromolecule catabolic process"/>
    <property type="evidence" value="ECO:0007669"/>
    <property type="project" value="UniProtKB-UniRule"/>
</dbReference>
<feature type="region of interest" description="LT domain" evidence="8">
    <location>
        <begin position="262"/>
        <end position="473"/>
    </location>
</feature>
<sequence length="473" mass="54889">MKILGTLFLGVFLFFYAADPPLLEQIKKQGELRVITRYGPTTYYEGEQGAAGLEYELAKRFAEELNVKLRLIVSDSFTDILQQVADQQVHFAAAGLTVTPTRKAVVRFAPHYQEIKPQVVYHRDRAPPPQNLADWNSDYRLQIIAGGNQVDILKQLKPNYPHLQWSEVSDLEPSELLEQVWEKEIPYALVGSNEMVQMRRFYPELEIGLELPETQPVAWAFSRSSKNDSLYLAAIQFFNRLQQSGELEQLIERYYGHLDNVEQFNFTDIRSFHQHIKERLPHYRNDFEMIAARYQLDWRLLAAMGYQESKWDPNATSVTGVRGLMMLTQSTAREMGVTHREDPLESVEGAAKYLLAIKERLSRTIPEPDRTWLALAAYNVGPEHLRDARRLTKQFGDNPHYWVDVKKHLPKLTQPQWYKQTKYGYARGYEPVQFVKNVRRFYDILVRLETEPKLIETSSSPPNLLSGNLPILQ</sequence>
<keyword evidence="4 8" id="KW-0472">Membrane</keyword>
<evidence type="ECO:0000256" key="6">
    <source>
        <dbReference type="ARBA" id="ARBA00023239"/>
    </source>
</evidence>
<name>A0A090AM14_9GAMM</name>
<comment type="domain">
    <text evidence="8">The N-terminal domain does not have lytic activity and probably modulates enzymatic activity. The C-terminal domain is the catalytic active domain.</text>
</comment>
<dbReference type="Proteomes" id="UP000031623">
    <property type="component" value="Chromosome"/>
</dbReference>
<dbReference type="EMBL" id="AP014633">
    <property type="protein sequence ID" value="BAP56907.1"/>
    <property type="molecule type" value="Genomic_DNA"/>
</dbReference>
<keyword evidence="5 8" id="KW-0998">Cell outer membrane</keyword>
<comment type="similarity">
    <text evidence="8">In the C-terminal section; belongs to the transglycosylase Slt family.</text>
</comment>
<accession>A0A090AM14</accession>
<dbReference type="NCBIfam" id="NF008112">
    <property type="entry name" value="PRK10859.1"/>
    <property type="match status" value="1"/>
</dbReference>
<keyword evidence="6 8" id="KW-0456">Lyase</keyword>
<comment type="function">
    <text evidence="8">Murein-degrading enzyme that degrades murein glycan strands and insoluble, high-molecular weight murein sacculi, with the concomitant formation of a 1,6-anhydromuramoyl product. Lytic transglycosylases (LTs) play an integral role in the metabolism of the peptidoglycan (PG) sacculus. Their lytic action creates space within the PG sacculus to allow for its expansion as well as for the insertion of various structures such as secretion systems and flagella.</text>
</comment>
<dbReference type="Gene3D" id="3.40.190.10">
    <property type="entry name" value="Periplasmic binding protein-like II"/>
    <property type="match status" value="2"/>
</dbReference>
<dbReference type="InterPro" id="IPR008258">
    <property type="entry name" value="Transglycosylase_SLT_dom_1"/>
</dbReference>
<evidence type="ECO:0000313" key="10">
    <source>
        <dbReference type="EMBL" id="BAP56907.1"/>
    </source>
</evidence>
<reference evidence="10 11" key="1">
    <citation type="journal article" date="2014" name="ISME J.">
        <title>Ecophysiology of Thioploca ingrica as revealed by the complete genome sequence supplemented with proteomic evidence.</title>
        <authorList>
            <person name="Kojima H."/>
            <person name="Ogura Y."/>
            <person name="Yamamoto N."/>
            <person name="Togashi T."/>
            <person name="Mori H."/>
            <person name="Watanabe T."/>
            <person name="Nemoto F."/>
            <person name="Kurokawa K."/>
            <person name="Hayashi T."/>
            <person name="Fukui M."/>
        </authorList>
    </citation>
    <scope>NUCLEOTIDE SEQUENCE [LARGE SCALE GENOMIC DNA]</scope>
</reference>